<evidence type="ECO:0000313" key="7">
    <source>
        <dbReference type="Proteomes" id="UP000777482"/>
    </source>
</evidence>
<dbReference type="OrthoDB" id="10252281at2759"/>
<organism evidence="6 7">
    <name type="scientific">Rhodotorula mucilaginosa</name>
    <name type="common">Yeast</name>
    <name type="synonym">Rhodotorula rubra</name>
    <dbReference type="NCBI Taxonomy" id="5537"/>
    <lineage>
        <taxon>Eukaryota</taxon>
        <taxon>Fungi</taxon>
        <taxon>Dikarya</taxon>
        <taxon>Basidiomycota</taxon>
        <taxon>Pucciniomycotina</taxon>
        <taxon>Microbotryomycetes</taxon>
        <taxon>Sporidiobolales</taxon>
        <taxon>Sporidiobolaceae</taxon>
        <taxon>Rhodotorula</taxon>
    </lineage>
</organism>
<dbReference type="PANTHER" id="PTHR45937:SF1">
    <property type="entry name" value="ASPARAGINE SYNTHETASE DOMAIN-CONTAINING PROTEIN 1"/>
    <property type="match status" value="1"/>
</dbReference>
<sequence>MCGIAFTFRPAAATASNDKTSAAPAEWDRLTAAVQSRGPDASNTLSLRVSTDASTELELRFFGSVLHMRGDKVTPQPLVSSAGDVLLWNGEIFDGVEVGEHENDGMKLMERIEEFGPERFLEAIGPVEGPYAFVYFQAAPKRLWYGRDPLGRRSLLSSGPDGQFALALASNAPPPAGDSEREWQEVDCGAIHAYSLATWPIEVSHPAVLLFRPTVVLTGIPSISANPSPVRIRHPQTHETHSYVIRLQLSEQVLILEPAVPMTRKLPPDPVMGQRILDVMRTFISELERAIRARVATVPPVPAPPAARVAVLFSGGLDCTVVAAVLDRVLPRHEAIDLITVAFENPRSLKAREETLQRPPKGPSHRGIRGPRRKTETPAPPPNGIPLLNDESSEDAAQPLGPYDVPDRLTARDAWRDLRELAPNRQWNLVEVDVPYQEMLDHRQHVIDLMKPQNTVMDLSIALAFYFAARGQGHLAAASDEELEAELYTSHARVLLSGLGADELLGGYARHRRAFNQPVGRHEDNVETEQPPSSVFPGQAPGPPAHENWQALIDELQMDLDRLPTRNLGRDDRIIATHGKEARYPFLAGHVVEFLARQPVWYKADMRFVEGVGDKMLLRSVARELGLHKAARRKKRAIHFGARTAKMDLGDGGAKGTDLL</sequence>
<evidence type="ECO:0000313" key="6">
    <source>
        <dbReference type="EMBL" id="KAG0663531.1"/>
    </source>
</evidence>
<dbReference type="PROSITE" id="PS51278">
    <property type="entry name" value="GATASE_TYPE_2"/>
    <property type="match status" value="1"/>
</dbReference>
<name>A0A9P6W660_RHOMI</name>
<gene>
    <name evidence="6" type="primary">ASNSD1</name>
    <name evidence="6" type="ORF">C6P46_002427</name>
</gene>
<feature type="region of interest" description="Disordered" evidence="4">
    <location>
        <begin position="350"/>
        <end position="405"/>
    </location>
</feature>
<evidence type="ECO:0000256" key="4">
    <source>
        <dbReference type="SAM" id="MobiDB-lite"/>
    </source>
</evidence>
<evidence type="ECO:0000256" key="3">
    <source>
        <dbReference type="ARBA" id="ARBA00022962"/>
    </source>
</evidence>
<evidence type="ECO:0000259" key="5">
    <source>
        <dbReference type="PROSITE" id="PS51278"/>
    </source>
</evidence>
<protein>
    <submittedName>
        <fullName evidence="6">Asparagine synthetase domain-containing protein 1</fullName>
    </submittedName>
</protein>
<keyword evidence="1" id="KW-0028">Amino-acid biosynthesis</keyword>
<dbReference type="Pfam" id="PF00733">
    <property type="entry name" value="Asn_synthase"/>
    <property type="match status" value="1"/>
</dbReference>
<dbReference type="InterPro" id="IPR029055">
    <property type="entry name" value="Ntn_hydrolases_N"/>
</dbReference>
<dbReference type="EMBL" id="PUHQ01000019">
    <property type="protein sequence ID" value="KAG0663531.1"/>
    <property type="molecule type" value="Genomic_DNA"/>
</dbReference>
<dbReference type="GO" id="GO:0004066">
    <property type="term" value="F:asparagine synthase (glutamine-hydrolyzing) activity"/>
    <property type="evidence" value="ECO:0007669"/>
    <property type="project" value="InterPro"/>
</dbReference>
<proteinExistence type="predicted"/>
<dbReference type="Gene3D" id="3.40.50.620">
    <property type="entry name" value="HUPs"/>
    <property type="match status" value="1"/>
</dbReference>
<dbReference type="SUPFAM" id="SSF56235">
    <property type="entry name" value="N-terminal nucleophile aminohydrolases (Ntn hydrolases)"/>
    <property type="match status" value="1"/>
</dbReference>
<dbReference type="SUPFAM" id="SSF52402">
    <property type="entry name" value="Adenine nucleotide alpha hydrolases-like"/>
    <property type="match status" value="1"/>
</dbReference>
<evidence type="ECO:0000256" key="2">
    <source>
        <dbReference type="ARBA" id="ARBA00022888"/>
    </source>
</evidence>
<dbReference type="Proteomes" id="UP000777482">
    <property type="component" value="Unassembled WGS sequence"/>
</dbReference>
<dbReference type="Gene3D" id="3.60.20.10">
    <property type="entry name" value="Glutamine Phosphoribosylpyrophosphate, subunit 1, domain 1"/>
    <property type="match status" value="1"/>
</dbReference>
<evidence type="ECO:0000256" key="1">
    <source>
        <dbReference type="ARBA" id="ARBA00022605"/>
    </source>
</evidence>
<dbReference type="InterPro" id="IPR001962">
    <property type="entry name" value="Asn_synthase"/>
</dbReference>
<accession>A0A9P6W660</accession>
<dbReference type="AlphaFoldDB" id="A0A9P6W660"/>
<dbReference type="InterPro" id="IPR014729">
    <property type="entry name" value="Rossmann-like_a/b/a_fold"/>
</dbReference>
<dbReference type="InterPro" id="IPR051857">
    <property type="entry name" value="Asn_synthetase_domain"/>
</dbReference>
<comment type="caution">
    <text evidence="6">The sequence shown here is derived from an EMBL/GenBank/DDBJ whole genome shotgun (WGS) entry which is preliminary data.</text>
</comment>
<feature type="compositionally biased region" description="Basic residues" evidence="4">
    <location>
        <begin position="363"/>
        <end position="372"/>
    </location>
</feature>
<keyword evidence="3" id="KW-0315">Glutamine amidotransferase</keyword>
<dbReference type="InterPro" id="IPR017932">
    <property type="entry name" value="GATase_2_dom"/>
</dbReference>
<dbReference type="PANTHER" id="PTHR45937">
    <property type="entry name" value="ASPARAGINE SYNTHETASE DOMAIN-CONTAINING PROTEIN 1"/>
    <property type="match status" value="1"/>
</dbReference>
<dbReference type="CDD" id="cd01991">
    <property type="entry name" value="Asn_synthase_B_C"/>
    <property type="match status" value="1"/>
</dbReference>
<reference evidence="6 7" key="1">
    <citation type="submission" date="2020-11" db="EMBL/GenBank/DDBJ databases">
        <title>Kefir isolates.</title>
        <authorList>
            <person name="Marcisauskas S."/>
            <person name="Kim Y."/>
            <person name="Blasche S."/>
        </authorList>
    </citation>
    <scope>NUCLEOTIDE SEQUENCE [LARGE SCALE GENOMIC DNA]</scope>
    <source>
        <strain evidence="6 7">KR</strain>
    </source>
</reference>
<feature type="domain" description="Glutamine amidotransferase type-2" evidence="5">
    <location>
        <begin position="2"/>
        <end position="197"/>
    </location>
</feature>
<keyword evidence="2" id="KW-0061">Asparagine biosynthesis</keyword>
<dbReference type="GO" id="GO:0006529">
    <property type="term" value="P:asparagine biosynthetic process"/>
    <property type="evidence" value="ECO:0007669"/>
    <property type="project" value="UniProtKB-KW"/>
</dbReference>
<keyword evidence="7" id="KW-1185">Reference proteome</keyword>